<dbReference type="AlphaFoldDB" id="A0A183HRI0"/>
<sequence length="119" mass="13857">MAETSENDAETDLSALLDSALEDFGRTRNTDDELDSMMDTMDQQAVQKAAQKFDDVMKTFQSSSNHTVFFFFFQLLICFGIMNFNYCCLQFYFHNSFILFFLSQDLVLIDVRNDLCNLF</sequence>
<evidence type="ECO:0000313" key="4">
    <source>
        <dbReference type="WBParaSite" id="OFLC_0001009101-mRNA-1"/>
    </source>
</evidence>
<feature type="transmembrane region" description="Helical" evidence="1">
    <location>
        <begin position="67"/>
        <end position="86"/>
    </location>
</feature>
<evidence type="ECO:0000313" key="3">
    <source>
        <dbReference type="Proteomes" id="UP000267606"/>
    </source>
</evidence>
<gene>
    <name evidence="2" type="ORF">OFLC_LOCUS10092</name>
</gene>
<name>A0A183HRI0_9BILA</name>
<accession>A0A183HRI0</accession>
<keyword evidence="1" id="KW-0812">Transmembrane</keyword>
<keyword evidence="1" id="KW-0472">Membrane</keyword>
<organism evidence="4">
    <name type="scientific">Onchocerca flexuosa</name>
    <dbReference type="NCBI Taxonomy" id="387005"/>
    <lineage>
        <taxon>Eukaryota</taxon>
        <taxon>Metazoa</taxon>
        <taxon>Ecdysozoa</taxon>
        <taxon>Nematoda</taxon>
        <taxon>Chromadorea</taxon>
        <taxon>Rhabditida</taxon>
        <taxon>Spirurina</taxon>
        <taxon>Spiruromorpha</taxon>
        <taxon>Filarioidea</taxon>
        <taxon>Onchocercidae</taxon>
        <taxon>Onchocerca</taxon>
    </lineage>
</organism>
<keyword evidence="3" id="KW-1185">Reference proteome</keyword>
<protein>
    <submittedName>
        <fullName evidence="4">t-SNARE coiled-coil homology domain-containing protein</fullName>
    </submittedName>
</protein>
<reference evidence="2 3" key="2">
    <citation type="submission" date="2018-11" db="EMBL/GenBank/DDBJ databases">
        <authorList>
            <consortium name="Pathogen Informatics"/>
        </authorList>
    </citation>
    <scope>NUCLEOTIDE SEQUENCE [LARGE SCALE GENOMIC DNA]</scope>
</reference>
<reference evidence="4" key="1">
    <citation type="submission" date="2016-06" db="UniProtKB">
        <authorList>
            <consortium name="WormBaseParasite"/>
        </authorList>
    </citation>
    <scope>IDENTIFICATION</scope>
</reference>
<dbReference type="WBParaSite" id="OFLC_0001009101-mRNA-1">
    <property type="protein sequence ID" value="OFLC_0001009101-mRNA-1"/>
    <property type="gene ID" value="OFLC_0001009101"/>
</dbReference>
<keyword evidence="1" id="KW-1133">Transmembrane helix</keyword>
<proteinExistence type="predicted"/>
<evidence type="ECO:0000256" key="1">
    <source>
        <dbReference type="SAM" id="Phobius"/>
    </source>
</evidence>
<dbReference type="Proteomes" id="UP000267606">
    <property type="component" value="Unassembled WGS sequence"/>
</dbReference>
<evidence type="ECO:0000313" key="2">
    <source>
        <dbReference type="EMBL" id="VDO65755.1"/>
    </source>
</evidence>
<dbReference type="EMBL" id="UZAJ01013095">
    <property type="protein sequence ID" value="VDO65755.1"/>
    <property type="molecule type" value="Genomic_DNA"/>
</dbReference>